<comment type="similarity">
    <text evidence="4">Belongs to the methyl-accepting chemotaxis (MCP) protein family.</text>
</comment>
<dbReference type="Proteomes" id="UP001555826">
    <property type="component" value="Unassembled WGS sequence"/>
</dbReference>
<dbReference type="PANTHER" id="PTHR32089">
    <property type="entry name" value="METHYL-ACCEPTING CHEMOTAXIS PROTEIN MCPB"/>
    <property type="match status" value="1"/>
</dbReference>
<dbReference type="Pfam" id="PF05227">
    <property type="entry name" value="CHASE3"/>
    <property type="match status" value="1"/>
</dbReference>
<dbReference type="Pfam" id="PF00672">
    <property type="entry name" value="HAMP"/>
    <property type="match status" value="1"/>
</dbReference>
<evidence type="ECO:0000259" key="6">
    <source>
        <dbReference type="PROSITE" id="PS50111"/>
    </source>
</evidence>
<dbReference type="InterPro" id="IPR004089">
    <property type="entry name" value="MCPsignal_dom"/>
</dbReference>
<keyword evidence="1" id="KW-0812">Transmembrane</keyword>
<feature type="domain" description="Methyl-accepting transducer" evidence="6">
    <location>
        <begin position="268"/>
        <end position="497"/>
    </location>
</feature>
<dbReference type="InterPro" id="IPR003660">
    <property type="entry name" value="HAMP_dom"/>
</dbReference>
<keyword evidence="3 5" id="KW-0807">Transducer</keyword>
<dbReference type="Pfam" id="PF00015">
    <property type="entry name" value="MCPsignal"/>
    <property type="match status" value="1"/>
</dbReference>
<evidence type="ECO:0000259" key="7">
    <source>
        <dbReference type="PROSITE" id="PS50885"/>
    </source>
</evidence>
<dbReference type="EMBL" id="JBFNQN010000008">
    <property type="protein sequence ID" value="MEW9265626.1"/>
    <property type="molecule type" value="Genomic_DNA"/>
</dbReference>
<dbReference type="CDD" id="cd06225">
    <property type="entry name" value="HAMP"/>
    <property type="match status" value="1"/>
</dbReference>
<name>A0ABV3P7N1_9ACTN</name>
<dbReference type="PROSITE" id="PS50111">
    <property type="entry name" value="CHEMOTAXIS_TRANSDUC_2"/>
    <property type="match status" value="1"/>
</dbReference>
<keyword evidence="9" id="KW-1185">Reference proteome</keyword>
<proteinExistence type="inferred from homology"/>
<dbReference type="Gene3D" id="1.10.287.950">
    <property type="entry name" value="Methyl-accepting chemotaxis protein"/>
    <property type="match status" value="1"/>
</dbReference>
<feature type="domain" description="HAMP" evidence="7">
    <location>
        <begin position="209"/>
        <end position="263"/>
    </location>
</feature>
<dbReference type="SMART" id="SM00283">
    <property type="entry name" value="MA"/>
    <property type="match status" value="1"/>
</dbReference>
<evidence type="ECO:0000256" key="2">
    <source>
        <dbReference type="ARBA" id="ARBA00022989"/>
    </source>
</evidence>
<evidence type="ECO:0000256" key="4">
    <source>
        <dbReference type="ARBA" id="ARBA00029447"/>
    </source>
</evidence>
<evidence type="ECO:0000313" key="8">
    <source>
        <dbReference type="EMBL" id="MEW9265626.1"/>
    </source>
</evidence>
<accession>A0ABV3P7N1</accession>
<evidence type="ECO:0000256" key="5">
    <source>
        <dbReference type="PROSITE-ProRule" id="PRU00284"/>
    </source>
</evidence>
<dbReference type="PANTHER" id="PTHR32089:SF112">
    <property type="entry name" value="LYSOZYME-LIKE PROTEIN-RELATED"/>
    <property type="match status" value="1"/>
</dbReference>
<dbReference type="SMART" id="SM00304">
    <property type="entry name" value="HAMP"/>
    <property type="match status" value="2"/>
</dbReference>
<protein>
    <submittedName>
        <fullName evidence="8">CHASE3 domain-containing protein</fullName>
    </submittedName>
</protein>
<keyword evidence="2" id="KW-0472">Membrane</keyword>
<evidence type="ECO:0000256" key="3">
    <source>
        <dbReference type="ARBA" id="ARBA00023224"/>
    </source>
</evidence>
<comment type="caution">
    <text evidence="8">The sequence shown here is derived from an EMBL/GenBank/DDBJ whole genome shotgun (WGS) entry which is preliminary data.</text>
</comment>
<keyword evidence="2" id="KW-1133">Transmembrane helix</keyword>
<organism evidence="8 9">
    <name type="scientific">Kineococcus endophyticus</name>
    <dbReference type="NCBI Taxonomy" id="1181883"/>
    <lineage>
        <taxon>Bacteria</taxon>
        <taxon>Bacillati</taxon>
        <taxon>Actinomycetota</taxon>
        <taxon>Actinomycetes</taxon>
        <taxon>Kineosporiales</taxon>
        <taxon>Kineosporiaceae</taxon>
        <taxon>Kineococcus</taxon>
    </lineage>
</organism>
<dbReference type="RefSeq" id="WP_367638757.1">
    <property type="nucleotide sequence ID" value="NZ_JBFNQN010000008.1"/>
</dbReference>
<dbReference type="CDD" id="cd19410">
    <property type="entry name" value="HK9-like_sensor"/>
    <property type="match status" value="1"/>
</dbReference>
<sequence>MTRLRWTIGKRLAAGFALAAVLLTVVGGISFRSSGQLAENEAAVNHTYAVLTAVDTVTADLKDAETGQRGFVITGADDYLAPFTAATQAVNGHLDEVARLTADNPAQQQRIAQLRPLVQQKVAEMQQTIDLRREKGFEAAQAVVLTNAGKAVMDQIRALTGQLRGEEESLLTVRAAASERAHTTIERTVVGGTAVGLVAFVVIGLLVTRSVLTPLRALNSRLADIADGDGDLTQRLAEDRRDEFADTAAGFNRFVVKVQETVRETAQAADAVTTATQGLHGTAGRIEASAEAVSGQVASMAAAAGQTSANVQSVAAGAEEMGVSIEEISLNTTQAAGVAAEAVALADATTRTVEALGESSRGISDVVQTITAIAAQTNLLALNATIEAARAGDAGKGFAVVASEVKDLAQETATATGDITGRVQTIQQDTARAVDAIAQISEIISRINAFQTTIAAAVEEQSATTREMSRSVTEAADGSAQIAAVVHDVASAVSETGAGVRSTREASEDLAGMADRLKAVVGRFRY</sequence>
<evidence type="ECO:0000313" key="9">
    <source>
        <dbReference type="Proteomes" id="UP001555826"/>
    </source>
</evidence>
<dbReference type="SUPFAM" id="SSF58104">
    <property type="entry name" value="Methyl-accepting chemotaxis protein (MCP) signaling domain"/>
    <property type="match status" value="1"/>
</dbReference>
<dbReference type="InterPro" id="IPR004090">
    <property type="entry name" value="Chemotax_Me-accpt_rcpt"/>
</dbReference>
<dbReference type="InterPro" id="IPR007891">
    <property type="entry name" value="CHASE3"/>
</dbReference>
<dbReference type="PROSITE" id="PS50885">
    <property type="entry name" value="HAMP"/>
    <property type="match status" value="1"/>
</dbReference>
<evidence type="ECO:0000256" key="1">
    <source>
        <dbReference type="ARBA" id="ARBA00022692"/>
    </source>
</evidence>
<gene>
    <name evidence="8" type="ORF">AB1207_12780</name>
</gene>
<reference evidence="8 9" key="1">
    <citation type="submission" date="2024-07" db="EMBL/GenBank/DDBJ databases">
        <authorList>
            <person name="Thanompreechachai J."/>
            <person name="Duangmal K."/>
        </authorList>
    </citation>
    <scope>NUCLEOTIDE SEQUENCE [LARGE SCALE GENOMIC DNA]</scope>
    <source>
        <strain evidence="8 9">KCTC 19886</strain>
    </source>
</reference>
<dbReference type="PRINTS" id="PR00260">
    <property type="entry name" value="CHEMTRNSDUCR"/>
</dbReference>